<evidence type="ECO:0000313" key="4">
    <source>
        <dbReference type="Proteomes" id="UP000588647"/>
    </source>
</evidence>
<evidence type="ECO:0000259" key="2">
    <source>
        <dbReference type="Pfam" id="PF07007"/>
    </source>
</evidence>
<dbReference type="RefSeq" id="WP_183209839.1">
    <property type="nucleotide sequence ID" value="NZ_JAAAMM010000004.1"/>
</dbReference>
<feature type="signal peptide" evidence="1">
    <location>
        <begin position="1"/>
        <end position="20"/>
    </location>
</feature>
<accession>A0A7W6HFF4</accession>
<dbReference type="AlphaFoldDB" id="A0A7W6HFF4"/>
<dbReference type="Proteomes" id="UP000588647">
    <property type="component" value="Unassembled WGS sequence"/>
</dbReference>
<feature type="chain" id="PRO_5031496745" evidence="1">
    <location>
        <begin position="21"/>
        <end position="130"/>
    </location>
</feature>
<proteinExistence type="predicted"/>
<organism evidence="3 4">
    <name type="scientific">Aurantimonas endophytica</name>
    <dbReference type="NCBI Taxonomy" id="1522175"/>
    <lineage>
        <taxon>Bacteria</taxon>
        <taxon>Pseudomonadati</taxon>
        <taxon>Pseudomonadota</taxon>
        <taxon>Alphaproteobacteria</taxon>
        <taxon>Hyphomicrobiales</taxon>
        <taxon>Aurantimonadaceae</taxon>
        <taxon>Aurantimonas</taxon>
    </lineage>
</organism>
<evidence type="ECO:0000256" key="1">
    <source>
        <dbReference type="SAM" id="SignalP"/>
    </source>
</evidence>
<name>A0A7W6HFF4_9HYPH</name>
<protein>
    <submittedName>
        <fullName evidence="3">Uncharacterized protein YecT (DUF1311 family)</fullName>
    </submittedName>
</protein>
<dbReference type="EMBL" id="JACIEM010000004">
    <property type="protein sequence ID" value="MBB4004251.1"/>
    <property type="molecule type" value="Genomic_DNA"/>
</dbReference>
<keyword evidence="1" id="KW-0732">Signal</keyword>
<evidence type="ECO:0000313" key="3">
    <source>
        <dbReference type="EMBL" id="MBB4004251.1"/>
    </source>
</evidence>
<dbReference type="PANTHER" id="PTHR39176:SF1">
    <property type="entry name" value="PERIPLASMIC PROTEIN"/>
    <property type="match status" value="1"/>
</dbReference>
<dbReference type="Pfam" id="PF07007">
    <property type="entry name" value="LprI"/>
    <property type="match status" value="1"/>
</dbReference>
<gene>
    <name evidence="3" type="ORF">GGR03_003339</name>
</gene>
<sequence length="130" mass="14501">MRLFLPLSFLLLLLSLPARADDEYDACVSEAGAVMPDMGACGAAWIDREDARLNEAWQALLAELPEDSHAKLREEQRAWLAYRDASCLFYLDAVEYGQVGRYLSYPTCRAFVIAQRTAALEEIQASVAPI</sequence>
<comment type="caution">
    <text evidence="3">The sequence shown here is derived from an EMBL/GenBank/DDBJ whole genome shotgun (WGS) entry which is preliminary data.</text>
</comment>
<dbReference type="InterPro" id="IPR009739">
    <property type="entry name" value="LprI-like_N"/>
</dbReference>
<dbReference type="Gene3D" id="1.20.1270.180">
    <property type="match status" value="1"/>
</dbReference>
<feature type="domain" description="Lysozyme inhibitor LprI-like N-terminal" evidence="2">
    <location>
        <begin position="34"/>
        <end position="120"/>
    </location>
</feature>
<reference evidence="3 4" key="1">
    <citation type="submission" date="2020-08" db="EMBL/GenBank/DDBJ databases">
        <title>Genomic Encyclopedia of Type Strains, Phase IV (KMG-IV): sequencing the most valuable type-strain genomes for metagenomic binning, comparative biology and taxonomic classification.</title>
        <authorList>
            <person name="Goeker M."/>
        </authorList>
    </citation>
    <scope>NUCLEOTIDE SEQUENCE [LARGE SCALE GENOMIC DNA]</scope>
    <source>
        <strain evidence="3 4">DSM 103570</strain>
    </source>
</reference>
<dbReference type="PANTHER" id="PTHR39176">
    <property type="entry name" value="PERIPLASMIC PROTEIN-RELATED"/>
    <property type="match status" value="1"/>
</dbReference>
<keyword evidence="4" id="KW-1185">Reference proteome</keyword>